<proteinExistence type="predicted"/>
<evidence type="ECO:0000313" key="7">
    <source>
        <dbReference type="EMBL" id="GLT22920.1"/>
    </source>
</evidence>
<evidence type="ECO:0000256" key="1">
    <source>
        <dbReference type="ARBA" id="ARBA00004651"/>
    </source>
</evidence>
<keyword evidence="8" id="KW-1185">Reference proteome</keyword>
<evidence type="ECO:0000256" key="2">
    <source>
        <dbReference type="ARBA" id="ARBA00022475"/>
    </source>
</evidence>
<gene>
    <name evidence="7" type="ORF">GCM10007933_23810</name>
</gene>
<feature type="transmembrane region" description="Helical" evidence="6">
    <location>
        <begin position="148"/>
        <end position="172"/>
    </location>
</feature>
<comment type="caution">
    <text evidence="7">The sequence shown here is derived from an EMBL/GenBank/DDBJ whole genome shotgun (WGS) entry which is preliminary data.</text>
</comment>
<evidence type="ECO:0000256" key="3">
    <source>
        <dbReference type="ARBA" id="ARBA00022692"/>
    </source>
</evidence>
<dbReference type="PIRSF" id="PIRSF035875">
    <property type="entry name" value="RNase_BN"/>
    <property type="match status" value="1"/>
</dbReference>
<feature type="transmembrane region" description="Helical" evidence="6">
    <location>
        <begin position="227"/>
        <end position="249"/>
    </location>
</feature>
<evidence type="ECO:0000256" key="5">
    <source>
        <dbReference type="ARBA" id="ARBA00023136"/>
    </source>
</evidence>
<feature type="transmembrane region" description="Helical" evidence="6">
    <location>
        <begin position="43"/>
        <end position="66"/>
    </location>
</feature>
<dbReference type="RefSeq" id="WP_284188191.1">
    <property type="nucleotide sequence ID" value="NZ_BSPX01000034.1"/>
</dbReference>
<keyword evidence="5 6" id="KW-0472">Membrane</keyword>
<evidence type="ECO:0000313" key="8">
    <source>
        <dbReference type="Proteomes" id="UP001157167"/>
    </source>
</evidence>
<name>A0ABQ6FDT9_9RHOO</name>
<dbReference type="Pfam" id="PF03631">
    <property type="entry name" value="Virul_fac_BrkB"/>
    <property type="match status" value="1"/>
</dbReference>
<sequence length="302" mass="31385">MPPTRSPTAPARRASRLATLPAALWPAAKVFVERDAPRHGAALAFYTVFSLAPLLVVITAGIAVLLGTATARNAIGEYIQRMLGPEEALVIAAMTRNALERLQASGAAAWLAMGSTLLGASVTFLELKAALASIWDVRPVARSATSTLIVGRLSGLALALGVGFLLGVTLLAEAAMHAAVAWLGKDMPGLDIAAGLVDLTLMNAFSAALFALLLARLTPGRTRWLDALPAALVVTVLFAIGRYLIAAYLTHAGVASAYGAAGSLAAVLVWCYASAQIFLYGACVLYVQTRRDTPVAPQEPSP</sequence>
<dbReference type="EMBL" id="BSPX01000034">
    <property type="protein sequence ID" value="GLT22920.1"/>
    <property type="molecule type" value="Genomic_DNA"/>
</dbReference>
<evidence type="ECO:0008006" key="9">
    <source>
        <dbReference type="Google" id="ProtNLM"/>
    </source>
</evidence>
<feature type="transmembrane region" description="Helical" evidence="6">
    <location>
        <begin position="192"/>
        <end position="215"/>
    </location>
</feature>
<keyword evidence="3 6" id="KW-0812">Transmembrane</keyword>
<accession>A0ABQ6FDT9</accession>
<organism evidence="7 8">
    <name type="scientific">Zoogloea oryzae</name>
    <dbReference type="NCBI Taxonomy" id="310767"/>
    <lineage>
        <taxon>Bacteria</taxon>
        <taxon>Pseudomonadati</taxon>
        <taxon>Pseudomonadota</taxon>
        <taxon>Betaproteobacteria</taxon>
        <taxon>Rhodocyclales</taxon>
        <taxon>Zoogloeaceae</taxon>
        <taxon>Zoogloea</taxon>
    </lineage>
</organism>
<keyword evidence="4 6" id="KW-1133">Transmembrane helix</keyword>
<dbReference type="PANTHER" id="PTHR30213:SF1">
    <property type="entry name" value="INNER MEMBRANE PROTEIN YHJD"/>
    <property type="match status" value="1"/>
</dbReference>
<evidence type="ECO:0000256" key="6">
    <source>
        <dbReference type="SAM" id="Phobius"/>
    </source>
</evidence>
<reference evidence="8" key="1">
    <citation type="journal article" date="2019" name="Int. J. Syst. Evol. Microbiol.">
        <title>The Global Catalogue of Microorganisms (GCM) 10K type strain sequencing project: providing services to taxonomists for standard genome sequencing and annotation.</title>
        <authorList>
            <consortium name="The Broad Institute Genomics Platform"/>
            <consortium name="The Broad Institute Genome Sequencing Center for Infectious Disease"/>
            <person name="Wu L."/>
            <person name="Ma J."/>
        </authorList>
    </citation>
    <scope>NUCLEOTIDE SEQUENCE [LARGE SCALE GENOMIC DNA]</scope>
    <source>
        <strain evidence="8">NBRC 102407</strain>
    </source>
</reference>
<dbReference type="PANTHER" id="PTHR30213">
    <property type="entry name" value="INNER MEMBRANE PROTEIN YHJD"/>
    <property type="match status" value="1"/>
</dbReference>
<dbReference type="Proteomes" id="UP001157167">
    <property type="component" value="Unassembled WGS sequence"/>
</dbReference>
<comment type="subcellular location">
    <subcellularLocation>
        <location evidence="1">Cell membrane</location>
        <topology evidence="1">Multi-pass membrane protein</topology>
    </subcellularLocation>
</comment>
<feature type="transmembrane region" description="Helical" evidence="6">
    <location>
        <begin position="261"/>
        <end position="287"/>
    </location>
</feature>
<dbReference type="InterPro" id="IPR017039">
    <property type="entry name" value="Virul_fac_BrkB"/>
</dbReference>
<evidence type="ECO:0000256" key="4">
    <source>
        <dbReference type="ARBA" id="ARBA00022989"/>
    </source>
</evidence>
<protein>
    <recommendedName>
        <fullName evidence="9">YihY/virulence factor BrkB family protein</fullName>
    </recommendedName>
</protein>
<keyword evidence="2" id="KW-1003">Cell membrane</keyword>